<dbReference type="Proteomes" id="UP001217476">
    <property type="component" value="Chromosome"/>
</dbReference>
<reference evidence="1" key="1">
    <citation type="submission" date="2023-03" db="EMBL/GenBank/DDBJ databases">
        <title>Andean soil-derived lignocellulolytic bacterial consortium as a source of novel taxa and putative plastic-active enzymes.</title>
        <authorList>
            <person name="Diaz-Garcia L."/>
            <person name="Chuvochina M."/>
            <person name="Feuerriegel G."/>
            <person name="Bunk B."/>
            <person name="Sproer C."/>
            <person name="Streit W.R."/>
            <person name="Rodriguez L.M."/>
            <person name="Overmann J."/>
            <person name="Jimenez D.J."/>
        </authorList>
    </citation>
    <scope>NUCLEOTIDE SEQUENCE</scope>
    <source>
        <strain evidence="1">MAG 4196</strain>
    </source>
</reference>
<accession>A0AAJ5VYH7</accession>
<dbReference type="AlphaFoldDB" id="A0AAJ5VYH7"/>
<evidence type="ECO:0000313" key="2">
    <source>
        <dbReference type="Proteomes" id="UP001217476"/>
    </source>
</evidence>
<sequence length="128" mass="14063">MTRHWMPMNDDLGDITMAYNGVLLVKVYDWEENASAKDLWVVMHYPSGSSMAVLTVGEDRAKDITAKIAELRDWPELNAFSWEGDAGFIDLMATFASEAEIAMPTDEFGGSIPYGANVESIGPARKAA</sequence>
<dbReference type="EMBL" id="CP119312">
    <property type="protein sequence ID" value="WEK05794.1"/>
    <property type="molecule type" value="Genomic_DNA"/>
</dbReference>
<evidence type="ECO:0000313" key="1">
    <source>
        <dbReference type="EMBL" id="WEK05794.1"/>
    </source>
</evidence>
<proteinExistence type="predicted"/>
<name>A0AAJ5VYH7_9HYPH</name>
<gene>
    <name evidence="1" type="ORF">P0Y65_05930</name>
</gene>
<protein>
    <submittedName>
        <fullName evidence="1">Uncharacterized protein</fullName>
    </submittedName>
</protein>
<organism evidence="1 2">
    <name type="scientific">Candidatus Devosia phytovorans</name>
    <dbReference type="NCBI Taxonomy" id="3121372"/>
    <lineage>
        <taxon>Bacteria</taxon>
        <taxon>Pseudomonadati</taxon>
        <taxon>Pseudomonadota</taxon>
        <taxon>Alphaproteobacteria</taxon>
        <taxon>Hyphomicrobiales</taxon>
        <taxon>Devosiaceae</taxon>
        <taxon>Devosia</taxon>
    </lineage>
</organism>